<dbReference type="InterPro" id="IPR003661">
    <property type="entry name" value="HisK_dim/P_dom"/>
</dbReference>
<evidence type="ECO:0000256" key="5">
    <source>
        <dbReference type="ARBA" id="ARBA00022553"/>
    </source>
</evidence>
<dbReference type="InterPro" id="IPR050398">
    <property type="entry name" value="HssS/ArlS-like"/>
</dbReference>
<keyword evidence="12" id="KW-0902">Two-component regulatory system</keyword>
<dbReference type="SMART" id="SM00388">
    <property type="entry name" value="HisKA"/>
    <property type="match status" value="1"/>
</dbReference>
<dbReference type="SUPFAM" id="SSF47384">
    <property type="entry name" value="Homodimeric domain of signal transducing histidine kinase"/>
    <property type="match status" value="1"/>
</dbReference>
<evidence type="ECO:0000256" key="6">
    <source>
        <dbReference type="ARBA" id="ARBA00022679"/>
    </source>
</evidence>
<protein>
    <recommendedName>
        <fullName evidence="16">Heme sensor protein HssS</fullName>
        <ecNumber evidence="3">2.7.13.3</ecNumber>
    </recommendedName>
</protein>
<accession>A0ABU1NZ92</accession>
<keyword evidence="4" id="KW-1003">Cell membrane</keyword>
<evidence type="ECO:0000256" key="11">
    <source>
        <dbReference type="ARBA" id="ARBA00022989"/>
    </source>
</evidence>
<dbReference type="SUPFAM" id="SSF55874">
    <property type="entry name" value="ATPase domain of HSP90 chaperone/DNA topoisomerase II/histidine kinase"/>
    <property type="match status" value="1"/>
</dbReference>
<evidence type="ECO:0000256" key="12">
    <source>
        <dbReference type="ARBA" id="ARBA00023012"/>
    </source>
</evidence>
<dbReference type="EMBL" id="JAVDSB010000006">
    <property type="protein sequence ID" value="MDR6552396.1"/>
    <property type="molecule type" value="Genomic_DNA"/>
</dbReference>
<dbReference type="CDD" id="cd06225">
    <property type="entry name" value="HAMP"/>
    <property type="match status" value="1"/>
</dbReference>
<dbReference type="CDD" id="cd00075">
    <property type="entry name" value="HATPase"/>
    <property type="match status" value="1"/>
</dbReference>
<dbReference type="PROSITE" id="PS50109">
    <property type="entry name" value="HIS_KIN"/>
    <property type="match status" value="1"/>
</dbReference>
<dbReference type="PANTHER" id="PTHR45528">
    <property type="entry name" value="SENSOR HISTIDINE KINASE CPXA"/>
    <property type="match status" value="1"/>
</dbReference>
<comment type="subcellular location">
    <subcellularLocation>
        <location evidence="2">Cell membrane</location>
        <topology evidence="2">Multi-pass membrane protein</topology>
    </subcellularLocation>
</comment>
<dbReference type="PRINTS" id="PR00344">
    <property type="entry name" value="BCTRLSENSOR"/>
</dbReference>
<dbReference type="GO" id="GO:0016301">
    <property type="term" value="F:kinase activity"/>
    <property type="evidence" value="ECO:0007669"/>
    <property type="project" value="UniProtKB-KW"/>
</dbReference>
<evidence type="ECO:0000256" key="9">
    <source>
        <dbReference type="ARBA" id="ARBA00022777"/>
    </source>
</evidence>
<keyword evidence="5" id="KW-0597">Phosphoprotein</keyword>
<evidence type="ECO:0000256" key="14">
    <source>
        <dbReference type="ARBA" id="ARBA00023136"/>
    </source>
</evidence>
<dbReference type="InterPro" id="IPR036890">
    <property type="entry name" value="HATPase_C_sf"/>
</dbReference>
<dbReference type="InterPro" id="IPR036097">
    <property type="entry name" value="HisK_dim/P_sf"/>
</dbReference>
<evidence type="ECO:0000256" key="2">
    <source>
        <dbReference type="ARBA" id="ARBA00004651"/>
    </source>
</evidence>
<dbReference type="Gene3D" id="1.10.287.130">
    <property type="match status" value="1"/>
</dbReference>
<evidence type="ECO:0000256" key="16">
    <source>
        <dbReference type="ARBA" id="ARBA00040841"/>
    </source>
</evidence>
<keyword evidence="7 17" id="KW-0812">Transmembrane</keyword>
<dbReference type="Pfam" id="PF02518">
    <property type="entry name" value="HATPase_c"/>
    <property type="match status" value="1"/>
</dbReference>
<evidence type="ECO:0000256" key="8">
    <source>
        <dbReference type="ARBA" id="ARBA00022741"/>
    </source>
</evidence>
<evidence type="ECO:0000256" key="1">
    <source>
        <dbReference type="ARBA" id="ARBA00000085"/>
    </source>
</evidence>
<dbReference type="Pfam" id="PF00512">
    <property type="entry name" value="HisKA"/>
    <property type="match status" value="1"/>
</dbReference>
<dbReference type="SMART" id="SM00387">
    <property type="entry name" value="HATPase_c"/>
    <property type="match status" value="1"/>
</dbReference>
<dbReference type="PANTHER" id="PTHR45528:SF11">
    <property type="entry name" value="HISTIDINE KINASE"/>
    <property type="match status" value="1"/>
</dbReference>
<keyword evidence="9 20" id="KW-0418">Kinase</keyword>
<evidence type="ECO:0000256" key="7">
    <source>
        <dbReference type="ARBA" id="ARBA00022692"/>
    </source>
</evidence>
<feature type="domain" description="HAMP" evidence="19">
    <location>
        <begin position="175"/>
        <end position="227"/>
    </location>
</feature>
<dbReference type="Proteomes" id="UP001267290">
    <property type="component" value="Unassembled WGS sequence"/>
</dbReference>
<feature type="transmembrane region" description="Helical" evidence="17">
    <location>
        <begin position="159"/>
        <end position="178"/>
    </location>
</feature>
<evidence type="ECO:0000256" key="17">
    <source>
        <dbReference type="SAM" id="Phobius"/>
    </source>
</evidence>
<evidence type="ECO:0000313" key="20">
    <source>
        <dbReference type="EMBL" id="MDR6552396.1"/>
    </source>
</evidence>
<feature type="domain" description="Histidine kinase" evidence="18">
    <location>
        <begin position="235"/>
        <end position="450"/>
    </location>
</feature>
<dbReference type="InterPro" id="IPR005467">
    <property type="entry name" value="His_kinase_dom"/>
</dbReference>
<evidence type="ECO:0000259" key="18">
    <source>
        <dbReference type="PROSITE" id="PS50109"/>
    </source>
</evidence>
<evidence type="ECO:0000256" key="10">
    <source>
        <dbReference type="ARBA" id="ARBA00022840"/>
    </source>
</evidence>
<dbReference type="EC" id="2.7.13.3" evidence="3"/>
<keyword evidence="14 17" id="KW-0472">Membrane</keyword>
<evidence type="ECO:0000313" key="21">
    <source>
        <dbReference type="Proteomes" id="UP001267290"/>
    </source>
</evidence>
<dbReference type="InterPro" id="IPR003660">
    <property type="entry name" value="HAMP_dom"/>
</dbReference>
<evidence type="ECO:0000256" key="13">
    <source>
        <dbReference type="ARBA" id="ARBA00023026"/>
    </source>
</evidence>
<dbReference type="Pfam" id="PF00672">
    <property type="entry name" value="HAMP"/>
    <property type="match status" value="1"/>
</dbReference>
<evidence type="ECO:0000259" key="19">
    <source>
        <dbReference type="PROSITE" id="PS50885"/>
    </source>
</evidence>
<keyword evidence="13" id="KW-0843">Virulence</keyword>
<keyword evidence="11 17" id="KW-1133">Transmembrane helix</keyword>
<dbReference type="PROSITE" id="PS50885">
    <property type="entry name" value="HAMP"/>
    <property type="match status" value="1"/>
</dbReference>
<sequence length="450" mass="50330">MIKSLYVRVVLTFLGAVIVSMMLGFYLNDTDQIRTYADDNMTQTGKKIIQAYVEAYPENTDTMLHGLSAFPLYSIRLFGVDGGLRYETTLASGQPPEIRAEDIKQVLQGGVFNRDEGSDVGNPMIGLPFIVDNQHYALFVAMNFEELGVIFGQVLRNELYIILLIGSVLIAIAARYVVRPLQRLTRATSLMAKGDFNVQLHSKRKDEIGQLTDSFNRMARELGAFESTRRQFVSDVSHEIQSPLTSIKGFTQALIHKKMDEPSCLRLLGIIAEESNRLSRLSEDLLQLSSLEYEHLKLNVTNYRLDEQLRGVIITLEPQWSIKSLDVSLEAEGLWLSADKDKLNQLWINLLGNAMKFTEAGGRVSVKVRDLGEFVLTTIADSGQGIPEGELDHIFKPFYKVDKSRDREIQGNGVGLSIVKRIIDLHNGEIGVASHVGEGTTITVRLPKQP</sequence>
<keyword evidence="10" id="KW-0067">ATP-binding</keyword>
<dbReference type="InterPro" id="IPR004358">
    <property type="entry name" value="Sig_transdc_His_kin-like_C"/>
</dbReference>
<evidence type="ECO:0000256" key="3">
    <source>
        <dbReference type="ARBA" id="ARBA00012438"/>
    </source>
</evidence>
<name>A0ABU1NZ92_9BACL</name>
<keyword evidence="21" id="KW-1185">Reference proteome</keyword>
<dbReference type="SUPFAM" id="SSF158472">
    <property type="entry name" value="HAMP domain-like"/>
    <property type="match status" value="1"/>
</dbReference>
<comment type="function">
    <text evidence="15">Member of the two-component regulatory system HssS/HssR involved in intracellular heme homeostasis and tempering of staphylococcal virulence. HssS functions as a heme sensor histidine kinase which is autophosphorylated at a histidine residue and transfers its phosphate group to an aspartate residue of HssR. HssR/HssS activates the expression of hrtAB, an efflux pump, in response to extracellular heme, hemin, hemoglobin or blood.</text>
</comment>
<gene>
    <name evidence="20" type="ORF">J2736_003602</name>
</gene>
<dbReference type="InterPro" id="IPR003594">
    <property type="entry name" value="HATPase_dom"/>
</dbReference>
<dbReference type="RefSeq" id="WP_310499927.1">
    <property type="nucleotide sequence ID" value="NZ_JAVDSB010000006.1"/>
</dbReference>
<organism evidence="20 21">
    <name type="scientific">Paenibacillus qinlingensis</name>
    <dbReference type="NCBI Taxonomy" id="1837343"/>
    <lineage>
        <taxon>Bacteria</taxon>
        <taxon>Bacillati</taxon>
        <taxon>Bacillota</taxon>
        <taxon>Bacilli</taxon>
        <taxon>Bacillales</taxon>
        <taxon>Paenibacillaceae</taxon>
        <taxon>Paenibacillus</taxon>
    </lineage>
</organism>
<dbReference type="Gene3D" id="6.10.340.10">
    <property type="match status" value="1"/>
</dbReference>
<evidence type="ECO:0000256" key="4">
    <source>
        <dbReference type="ARBA" id="ARBA00022475"/>
    </source>
</evidence>
<dbReference type="SMART" id="SM00304">
    <property type="entry name" value="HAMP"/>
    <property type="match status" value="1"/>
</dbReference>
<evidence type="ECO:0000256" key="15">
    <source>
        <dbReference type="ARBA" id="ARBA00037219"/>
    </source>
</evidence>
<keyword evidence="6" id="KW-0808">Transferase</keyword>
<feature type="transmembrane region" description="Helical" evidence="17">
    <location>
        <begin position="6"/>
        <end position="27"/>
    </location>
</feature>
<dbReference type="Gene3D" id="3.30.565.10">
    <property type="entry name" value="Histidine kinase-like ATPase, C-terminal domain"/>
    <property type="match status" value="1"/>
</dbReference>
<comment type="caution">
    <text evidence="20">The sequence shown here is derived from an EMBL/GenBank/DDBJ whole genome shotgun (WGS) entry which is preliminary data.</text>
</comment>
<dbReference type="CDD" id="cd00082">
    <property type="entry name" value="HisKA"/>
    <property type="match status" value="1"/>
</dbReference>
<reference evidence="20 21" key="1">
    <citation type="submission" date="2023-07" db="EMBL/GenBank/DDBJ databases">
        <title>Sorghum-associated microbial communities from plants grown in Nebraska, USA.</title>
        <authorList>
            <person name="Schachtman D."/>
        </authorList>
    </citation>
    <scope>NUCLEOTIDE SEQUENCE [LARGE SCALE GENOMIC DNA]</scope>
    <source>
        <strain evidence="20 21">CC258</strain>
    </source>
</reference>
<comment type="catalytic activity">
    <reaction evidence="1">
        <text>ATP + protein L-histidine = ADP + protein N-phospho-L-histidine.</text>
        <dbReference type="EC" id="2.7.13.3"/>
    </reaction>
</comment>
<proteinExistence type="predicted"/>
<keyword evidence="8" id="KW-0547">Nucleotide-binding</keyword>